<proteinExistence type="inferred from homology"/>
<dbReference type="RefSeq" id="WP_099879136.1">
    <property type="nucleotide sequence ID" value="NZ_CP024608.1"/>
</dbReference>
<evidence type="ECO:0000313" key="4">
    <source>
        <dbReference type="Proteomes" id="UP000229897"/>
    </source>
</evidence>
<dbReference type="KEGG" id="mass:CR152_23705"/>
<evidence type="ECO:0000259" key="2">
    <source>
        <dbReference type="Pfam" id="PF03795"/>
    </source>
</evidence>
<evidence type="ECO:0000256" key="1">
    <source>
        <dbReference type="ARBA" id="ARBA00007689"/>
    </source>
</evidence>
<gene>
    <name evidence="3" type="ORF">CR152_23705</name>
</gene>
<dbReference type="InterPro" id="IPR005545">
    <property type="entry name" value="YCII"/>
</dbReference>
<name>A0A2D2DQD9_9BURK</name>
<organism evidence="3 4">
    <name type="scientific">Massilia violaceinigra</name>
    <dbReference type="NCBI Taxonomy" id="2045208"/>
    <lineage>
        <taxon>Bacteria</taxon>
        <taxon>Pseudomonadati</taxon>
        <taxon>Pseudomonadota</taxon>
        <taxon>Betaproteobacteria</taxon>
        <taxon>Burkholderiales</taxon>
        <taxon>Oxalobacteraceae</taxon>
        <taxon>Telluria group</taxon>
        <taxon>Massilia</taxon>
    </lineage>
</organism>
<dbReference type="OrthoDB" id="9807535at2"/>
<dbReference type="Pfam" id="PF03795">
    <property type="entry name" value="YCII"/>
    <property type="match status" value="1"/>
</dbReference>
<accession>A0A2D2DQD9</accession>
<comment type="similarity">
    <text evidence="1">Belongs to the YciI family.</text>
</comment>
<reference evidence="3" key="1">
    <citation type="submission" date="2017-10" db="EMBL/GenBank/DDBJ databases">
        <title>Massilia psychrophilum sp. nov., a novel purple-pigmented bacterium isolated from Tianshan glacier, Xinjiang Municipality, China.</title>
        <authorList>
            <person name="Wang H."/>
        </authorList>
    </citation>
    <scope>NUCLEOTIDE SEQUENCE [LARGE SCALE GENOMIC DNA]</scope>
    <source>
        <strain evidence="3">B2</strain>
    </source>
</reference>
<dbReference type="EMBL" id="CP024608">
    <property type="protein sequence ID" value="ATQ77188.1"/>
    <property type="molecule type" value="Genomic_DNA"/>
</dbReference>
<dbReference type="SUPFAM" id="SSF54909">
    <property type="entry name" value="Dimeric alpha+beta barrel"/>
    <property type="match status" value="1"/>
</dbReference>
<sequence length="113" mass="12109">MTKFLISFPASAMDVPAEDMAAVSEASRAVIREAKAAGVYVFGGGINAGIGSRLVAPDGSSTSETYRQTREFDGGFCVLELPSRDVAVQWAARLATACRCAQELREFHYDPES</sequence>
<protein>
    <submittedName>
        <fullName evidence="3">Transcription initiation protein</fullName>
    </submittedName>
</protein>
<dbReference type="InterPro" id="IPR011008">
    <property type="entry name" value="Dimeric_a/b-barrel"/>
</dbReference>
<dbReference type="Gene3D" id="3.30.70.1060">
    <property type="entry name" value="Dimeric alpha+beta barrel"/>
    <property type="match status" value="1"/>
</dbReference>
<feature type="domain" description="YCII-related" evidence="2">
    <location>
        <begin position="17"/>
        <end position="95"/>
    </location>
</feature>
<keyword evidence="4" id="KW-1185">Reference proteome</keyword>
<evidence type="ECO:0000313" key="3">
    <source>
        <dbReference type="EMBL" id="ATQ77188.1"/>
    </source>
</evidence>
<dbReference type="Proteomes" id="UP000229897">
    <property type="component" value="Chromosome"/>
</dbReference>
<dbReference type="AlphaFoldDB" id="A0A2D2DQD9"/>